<dbReference type="Proteomes" id="UP001174936">
    <property type="component" value="Unassembled WGS sequence"/>
</dbReference>
<gene>
    <name evidence="2" type="ORF">B0T16DRAFT_67729</name>
</gene>
<proteinExistence type="predicted"/>
<protein>
    <submittedName>
        <fullName evidence="2">Uncharacterized protein</fullName>
    </submittedName>
</protein>
<name>A0AA39YTK3_9PEZI</name>
<dbReference type="EMBL" id="JAULSV010000001">
    <property type="protein sequence ID" value="KAK0657716.1"/>
    <property type="molecule type" value="Genomic_DNA"/>
</dbReference>
<organism evidence="2 3">
    <name type="scientific">Cercophora newfieldiana</name>
    <dbReference type="NCBI Taxonomy" id="92897"/>
    <lineage>
        <taxon>Eukaryota</taxon>
        <taxon>Fungi</taxon>
        <taxon>Dikarya</taxon>
        <taxon>Ascomycota</taxon>
        <taxon>Pezizomycotina</taxon>
        <taxon>Sordariomycetes</taxon>
        <taxon>Sordariomycetidae</taxon>
        <taxon>Sordariales</taxon>
        <taxon>Lasiosphaeriaceae</taxon>
        <taxon>Cercophora</taxon>
    </lineage>
</organism>
<reference evidence="2" key="1">
    <citation type="submission" date="2023-06" db="EMBL/GenBank/DDBJ databases">
        <title>Genome-scale phylogeny and comparative genomics of the fungal order Sordariales.</title>
        <authorList>
            <consortium name="Lawrence Berkeley National Laboratory"/>
            <person name="Hensen N."/>
            <person name="Bonometti L."/>
            <person name="Westerberg I."/>
            <person name="Brannstrom I.O."/>
            <person name="Guillou S."/>
            <person name="Cros-Aarteil S."/>
            <person name="Calhoun S."/>
            <person name="Haridas S."/>
            <person name="Kuo A."/>
            <person name="Mondo S."/>
            <person name="Pangilinan J."/>
            <person name="Riley R."/>
            <person name="Labutti K."/>
            <person name="Andreopoulos B."/>
            <person name="Lipzen A."/>
            <person name="Chen C."/>
            <person name="Yanf M."/>
            <person name="Daum C."/>
            <person name="Ng V."/>
            <person name="Clum A."/>
            <person name="Steindorff A."/>
            <person name="Ohm R."/>
            <person name="Martin F."/>
            <person name="Silar P."/>
            <person name="Natvig D."/>
            <person name="Lalanne C."/>
            <person name="Gautier V."/>
            <person name="Ament-Velasquez S.L."/>
            <person name="Kruys A."/>
            <person name="Hutchinson M.I."/>
            <person name="Powell A.J."/>
            <person name="Barry K."/>
            <person name="Miller A.N."/>
            <person name="Grigoriev I.V."/>
            <person name="Debuchy R."/>
            <person name="Gladieux P."/>
            <person name="Thoren M.H."/>
            <person name="Johannesson H."/>
        </authorList>
    </citation>
    <scope>NUCLEOTIDE SEQUENCE</scope>
    <source>
        <strain evidence="2">SMH2532-1</strain>
    </source>
</reference>
<evidence type="ECO:0000313" key="3">
    <source>
        <dbReference type="Proteomes" id="UP001174936"/>
    </source>
</evidence>
<feature type="region of interest" description="Disordered" evidence="1">
    <location>
        <begin position="193"/>
        <end position="212"/>
    </location>
</feature>
<comment type="caution">
    <text evidence="2">The sequence shown here is derived from an EMBL/GenBank/DDBJ whole genome shotgun (WGS) entry which is preliminary data.</text>
</comment>
<sequence>MRLQRVMAASKCPVARNSPVIIPHSRHPEVDLTGRVTGWAWGSYVSQVLNSGITTTIQRHQAAGEQPPACSVFPHGKAVVALACLRCRLFPVTEWLSSLFFFFFSPCTQCHRLCHLLLVRNRGNPSPSAVIGQHGLAGPRTRQPGLVGCGSEATTTLACASGSIQAKRRLLVEWNPTHATHGRKVIFSGAARAGGHASGKQARASGMSGRSVDDAHRGAFLRRMAHVSG</sequence>
<evidence type="ECO:0000313" key="2">
    <source>
        <dbReference type="EMBL" id="KAK0657716.1"/>
    </source>
</evidence>
<evidence type="ECO:0000256" key="1">
    <source>
        <dbReference type="SAM" id="MobiDB-lite"/>
    </source>
</evidence>
<accession>A0AA39YTK3</accession>
<dbReference type="AlphaFoldDB" id="A0AA39YTK3"/>
<keyword evidence="3" id="KW-1185">Reference proteome</keyword>